<dbReference type="EC" id="3.6.4.13" evidence="1"/>
<dbReference type="InterPro" id="IPR014001">
    <property type="entry name" value="Helicase_ATP-bd"/>
</dbReference>
<dbReference type="PROSITE" id="PS51194">
    <property type="entry name" value="HELICASE_CTER"/>
    <property type="match status" value="1"/>
</dbReference>
<feature type="region of interest" description="Disordered" evidence="9">
    <location>
        <begin position="1"/>
        <end position="149"/>
    </location>
</feature>
<dbReference type="InterPro" id="IPR003593">
    <property type="entry name" value="AAA+_ATPase"/>
</dbReference>
<feature type="compositionally biased region" description="Basic and acidic residues" evidence="9">
    <location>
        <begin position="64"/>
        <end position="78"/>
    </location>
</feature>
<keyword evidence="4" id="KW-0378">Hydrolase</keyword>
<dbReference type="GO" id="GO:0003724">
    <property type="term" value="F:RNA helicase activity"/>
    <property type="evidence" value="ECO:0007669"/>
    <property type="project" value="UniProtKB-EC"/>
</dbReference>
<comment type="catalytic activity">
    <reaction evidence="8">
        <text>ATP + H2O = ADP + phosphate + H(+)</text>
        <dbReference type="Rhea" id="RHEA:13065"/>
        <dbReference type="ChEBI" id="CHEBI:15377"/>
        <dbReference type="ChEBI" id="CHEBI:15378"/>
        <dbReference type="ChEBI" id="CHEBI:30616"/>
        <dbReference type="ChEBI" id="CHEBI:43474"/>
        <dbReference type="ChEBI" id="CHEBI:456216"/>
        <dbReference type="EC" id="3.6.4.13"/>
    </reaction>
</comment>
<evidence type="ECO:0000256" key="7">
    <source>
        <dbReference type="ARBA" id="ARBA00023187"/>
    </source>
</evidence>
<dbReference type="PROSITE" id="PS51192">
    <property type="entry name" value="HELICASE_ATP_BIND_1"/>
    <property type="match status" value="1"/>
</dbReference>
<reference evidence="13" key="1">
    <citation type="journal article" date="2019" name="Nat. Commun.">
        <title>Expansion of phycobilisome linker gene families in mesophilic red algae.</title>
        <authorList>
            <person name="Lee J."/>
            <person name="Kim D."/>
            <person name="Bhattacharya D."/>
            <person name="Yoon H.S."/>
        </authorList>
    </citation>
    <scope>NUCLEOTIDE SEQUENCE [LARGE SCALE GENOMIC DNA]</scope>
    <source>
        <strain evidence="13">CCMP 1328</strain>
    </source>
</reference>
<dbReference type="InterPro" id="IPR001650">
    <property type="entry name" value="Helicase_C-like"/>
</dbReference>
<dbReference type="SMART" id="SM00847">
    <property type="entry name" value="HA2"/>
    <property type="match status" value="1"/>
</dbReference>
<dbReference type="InterPro" id="IPR007502">
    <property type="entry name" value="Helicase-assoc_dom"/>
</dbReference>
<evidence type="ECO:0000256" key="8">
    <source>
        <dbReference type="ARBA" id="ARBA00047984"/>
    </source>
</evidence>
<feature type="compositionally biased region" description="Basic and acidic residues" evidence="9">
    <location>
        <begin position="138"/>
        <end position="149"/>
    </location>
</feature>
<evidence type="ECO:0000256" key="6">
    <source>
        <dbReference type="ARBA" id="ARBA00022840"/>
    </source>
</evidence>
<feature type="compositionally biased region" description="Polar residues" evidence="9">
    <location>
        <begin position="126"/>
        <end position="137"/>
    </location>
</feature>
<gene>
    <name evidence="12" type="ORF">FVE85_3708</name>
</gene>
<keyword evidence="3" id="KW-0547">Nucleotide-binding</keyword>
<dbReference type="InterPro" id="IPR048333">
    <property type="entry name" value="HA2_WH"/>
</dbReference>
<dbReference type="Pfam" id="PF07717">
    <property type="entry name" value="OB_NTP_bind"/>
    <property type="match status" value="1"/>
</dbReference>
<evidence type="ECO:0000259" key="11">
    <source>
        <dbReference type="PROSITE" id="PS51194"/>
    </source>
</evidence>
<dbReference type="AlphaFoldDB" id="A0A5J4YMT4"/>
<dbReference type="SUPFAM" id="SSF52540">
    <property type="entry name" value="P-loop containing nucleoside triphosphate hydrolases"/>
    <property type="match status" value="1"/>
</dbReference>
<evidence type="ECO:0000256" key="1">
    <source>
        <dbReference type="ARBA" id="ARBA00012552"/>
    </source>
</evidence>
<keyword evidence="2" id="KW-0507">mRNA processing</keyword>
<dbReference type="OMA" id="MKVYPLY"/>
<evidence type="ECO:0000313" key="13">
    <source>
        <dbReference type="Proteomes" id="UP000324585"/>
    </source>
</evidence>
<dbReference type="InterPro" id="IPR027417">
    <property type="entry name" value="P-loop_NTPase"/>
</dbReference>
<dbReference type="PANTHER" id="PTHR18934">
    <property type="entry name" value="ATP-DEPENDENT RNA HELICASE"/>
    <property type="match status" value="1"/>
</dbReference>
<dbReference type="GO" id="GO:0016787">
    <property type="term" value="F:hydrolase activity"/>
    <property type="evidence" value="ECO:0007669"/>
    <property type="project" value="UniProtKB-KW"/>
</dbReference>
<feature type="domain" description="Helicase ATP-binding" evidence="10">
    <location>
        <begin position="203"/>
        <end position="372"/>
    </location>
</feature>
<name>A0A5J4YMT4_PORPP</name>
<dbReference type="PROSITE" id="PS00690">
    <property type="entry name" value="DEAH_ATP_HELICASE"/>
    <property type="match status" value="1"/>
</dbReference>
<dbReference type="Pfam" id="PF21010">
    <property type="entry name" value="HA2_C"/>
    <property type="match status" value="1"/>
</dbReference>
<accession>A0A5J4YMT4</accession>
<keyword evidence="5 12" id="KW-0347">Helicase</keyword>
<dbReference type="Gene3D" id="3.40.50.300">
    <property type="entry name" value="P-loop containing nucleotide triphosphate hydrolases"/>
    <property type="match status" value="2"/>
</dbReference>
<dbReference type="FunFam" id="3.40.50.300:FF:000007">
    <property type="entry name" value="Pre-mRNA-splicing factor ATP-dependent RNA helicase"/>
    <property type="match status" value="1"/>
</dbReference>
<dbReference type="GO" id="GO:0008380">
    <property type="term" value="P:RNA splicing"/>
    <property type="evidence" value="ECO:0007669"/>
    <property type="project" value="UniProtKB-KW"/>
</dbReference>
<dbReference type="SMART" id="SM00382">
    <property type="entry name" value="AAA"/>
    <property type="match status" value="1"/>
</dbReference>
<keyword evidence="6" id="KW-0067">ATP-binding</keyword>
<keyword evidence="7" id="KW-0508">mRNA splicing</keyword>
<dbReference type="Pfam" id="PF04408">
    <property type="entry name" value="WHD_HA2"/>
    <property type="match status" value="1"/>
</dbReference>
<evidence type="ECO:0000256" key="5">
    <source>
        <dbReference type="ARBA" id="ARBA00022806"/>
    </source>
</evidence>
<feature type="compositionally biased region" description="Basic residues" evidence="9">
    <location>
        <begin position="29"/>
        <end position="38"/>
    </location>
</feature>
<evidence type="ECO:0000256" key="9">
    <source>
        <dbReference type="SAM" id="MobiDB-lite"/>
    </source>
</evidence>
<evidence type="ECO:0000256" key="4">
    <source>
        <dbReference type="ARBA" id="ARBA00022801"/>
    </source>
</evidence>
<dbReference type="GO" id="GO:0005524">
    <property type="term" value="F:ATP binding"/>
    <property type="evidence" value="ECO:0007669"/>
    <property type="project" value="UniProtKB-KW"/>
</dbReference>
<dbReference type="OrthoDB" id="10253254at2759"/>
<evidence type="ECO:0000256" key="2">
    <source>
        <dbReference type="ARBA" id="ARBA00022664"/>
    </source>
</evidence>
<evidence type="ECO:0000256" key="3">
    <source>
        <dbReference type="ARBA" id="ARBA00022741"/>
    </source>
</evidence>
<dbReference type="CDD" id="cd18791">
    <property type="entry name" value="SF2_C_RHA"/>
    <property type="match status" value="1"/>
</dbReference>
<dbReference type="PANTHER" id="PTHR18934:SF109">
    <property type="entry name" value="ATP-DEPENDENT RNA HELICASE DHX15 HOMOLOG"/>
    <property type="match status" value="1"/>
</dbReference>
<dbReference type="SMART" id="SM00487">
    <property type="entry name" value="DEXDc"/>
    <property type="match status" value="1"/>
</dbReference>
<dbReference type="Pfam" id="PF00271">
    <property type="entry name" value="Helicase_C"/>
    <property type="match status" value="1"/>
</dbReference>
<proteinExistence type="predicted"/>
<dbReference type="SMART" id="SM00490">
    <property type="entry name" value="HELICc"/>
    <property type="match status" value="1"/>
</dbReference>
<dbReference type="GO" id="GO:0006397">
    <property type="term" value="P:mRNA processing"/>
    <property type="evidence" value="ECO:0007669"/>
    <property type="project" value="UniProtKB-KW"/>
</dbReference>
<evidence type="ECO:0000259" key="10">
    <source>
        <dbReference type="PROSITE" id="PS51192"/>
    </source>
</evidence>
<protein>
    <recommendedName>
        <fullName evidence="1">RNA helicase</fullName>
        <ecNumber evidence="1">3.6.4.13</ecNumber>
    </recommendedName>
</protein>
<evidence type="ECO:0000313" key="12">
    <source>
        <dbReference type="EMBL" id="KAA8492270.1"/>
    </source>
</evidence>
<dbReference type="InterPro" id="IPR002464">
    <property type="entry name" value="DNA/RNA_helicase_DEAH_CS"/>
</dbReference>
<dbReference type="Proteomes" id="UP000324585">
    <property type="component" value="Unassembled WGS sequence"/>
</dbReference>
<dbReference type="GO" id="GO:0003723">
    <property type="term" value="F:RNA binding"/>
    <property type="evidence" value="ECO:0007669"/>
    <property type="project" value="TreeGrafter"/>
</dbReference>
<feature type="domain" description="Helicase C-terminal" evidence="11">
    <location>
        <begin position="394"/>
        <end position="577"/>
    </location>
</feature>
<dbReference type="Gene3D" id="1.20.120.1080">
    <property type="match status" value="1"/>
</dbReference>
<dbReference type="EMBL" id="VRMN01000010">
    <property type="protein sequence ID" value="KAA8492270.1"/>
    <property type="molecule type" value="Genomic_DNA"/>
</dbReference>
<organism evidence="12 13">
    <name type="scientific">Porphyridium purpureum</name>
    <name type="common">Red alga</name>
    <name type="synonym">Porphyridium cruentum</name>
    <dbReference type="NCBI Taxonomy" id="35688"/>
    <lineage>
        <taxon>Eukaryota</taxon>
        <taxon>Rhodophyta</taxon>
        <taxon>Bangiophyceae</taxon>
        <taxon>Porphyridiales</taxon>
        <taxon>Porphyridiaceae</taxon>
        <taxon>Porphyridium</taxon>
    </lineage>
</organism>
<dbReference type="InterPro" id="IPR011709">
    <property type="entry name" value="DEAD-box_helicase_OB_fold"/>
</dbReference>
<sequence>MEATAQHSDTAAAIAAQVPQQRDKADKKKEKKQRKKDKSKSSSSQSRKASRNKQDGPEESGELPSDRDQSEQDVRQSQEHAQAPAKRAAERKSKKERKRPKSSGQSRGDGMMGTDSDDSRTPPEPNSRNAPQLLNSSETRDRLQRESKDNDAALPRFCLKKYDEGTVQGHINFLTSEPYSDRYFDILETRKSLPVFAKRRKILKLVANHSVTVIVGETGSGKTTQIPQFLVEAGYCSVPGAKPYMIGCTQPRRVAAMSVSKRVAEEMDVAWGKQVGYSVRFEKKAGSETVLKYCTDGMLLREAMTDPLLSAYSCILIDEAHERTLSTDILLGLLKGLTVSRPHDFKLIVMSATLDAQKFQGYFDNAPLLQVSGRMFPVEMMYLQQPATDYFEETIRTAVTICTNEPPGDVLLFLTGEDEIEDAVARIESELEGTEDMCGPVTVYPLYASLPQYEQQRVFDPAPGPSKPGGRPGRKVICATNIAESSLTIDGIVYVIDPGFSKQKLYEPRARSESLQVAPISRASANQRAGRAGRTRPGKCFRLYTELAFNTVLEETTFPEILRSNLSMVVMHMLKLGIRDLVHFDFLDPPAPETLLRALEELVNLGAINEEGELTRTGHMMSEFPVEPEMAKMLVASSELGCVHESLSVAAMLSTSGNVFLRPKKAAKAADSAKRKFTHSSGDHLTLLNVFHAYKQTGKENGKEKDRATWCWENYLNHRTLKSADMVRGQLSGIMQKCGLLDVDRTPPTSQSTSSHFRRVLASIACGYFMRVAFRQGGNKDASYLTVMDHQLVGTHPSCTLTHRPDWVLYQEFVRTDKRFIRTCSAIEPDVLLDASPEYYNLDLFPEGSIKNELQRVARRRKK</sequence>
<comment type="caution">
    <text evidence="12">The sequence shown here is derived from an EMBL/GenBank/DDBJ whole genome shotgun (WGS) entry which is preliminary data.</text>
</comment>
<dbReference type="FunFam" id="3.40.50.300:FF:000615">
    <property type="entry name" value="pre-mRNA-splicing factor ATP-dependent RNA helicase DEAH7"/>
    <property type="match status" value="1"/>
</dbReference>
<keyword evidence="13" id="KW-1185">Reference proteome</keyword>